<feature type="transmembrane region" description="Helical" evidence="1">
    <location>
        <begin position="20"/>
        <end position="41"/>
    </location>
</feature>
<dbReference type="EMBL" id="JARJCM010000049">
    <property type="protein sequence ID" value="KAJ7035647.1"/>
    <property type="molecule type" value="Genomic_DNA"/>
</dbReference>
<gene>
    <name evidence="2" type="ORF">C8F04DRAFT_514369</name>
</gene>
<comment type="caution">
    <text evidence="2">The sequence shown here is derived from an EMBL/GenBank/DDBJ whole genome shotgun (WGS) entry which is preliminary data.</text>
</comment>
<keyword evidence="1" id="KW-0812">Transmembrane</keyword>
<sequence length="164" mass="18588">MRPVRQIRGRYGTRAIEFCIQTFILSVIACVISLSPVPILIEMLQHQATPFILPVWRSLVSPNAESSTRLLILRQMAHTSSRTKSIWRYHHSLELRFKSKSGSLGLYFAAVLPLFPLLGLVYVSLVVSRMTHNTPRHPSLGLVAFSFRFSPFLSVARTNPSARR</sequence>
<proteinExistence type="predicted"/>
<feature type="transmembrane region" description="Helical" evidence="1">
    <location>
        <begin position="104"/>
        <end position="127"/>
    </location>
</feature>
<keyword evidence="1" id="KW-1133">Transmembrane helix</keyword>
<dbReference type="AlphaFoldDB" id="A0AAD6X3T4"/>
<dbReference type="Proteomes" id="UP001218188">
    <property type="component" value="Unassembled WGS sequence"/>
</dbReference>
<keyword evidence="3" id="KW-1185">Reference proteome</keyword>
<reference evidence="2" key="1">
    <citation type="submission" date="2023-03" db="EMBL/GenBank/DDBJ databases">
        <title>Massive genome expansion in bonnet fungi (Mycena s.s.) driven by repeated elements and novel gene families across ecological guilds.</title>
        <authorList>
            <consortium name="Lawrence Berkeley National Laboratory"/>
            <person name="Harder C.B."/>
            <person name="Miyauchi S."/>
            <person name="Viragh M."/>
            <person name="Kuo A."/>
            <person name="Thoen E."/>
            <person name="Andreopoulos B."/>
            <person name="Lu D."/>
            <person name="Skrede I."/>
            <person name="Drula E."/>
            <person name="Henrissat B."/>
            <person name="Morin E."/>
            <person name="Kohler A."/>
            <person name="Barry K."/>
            <person name="LaButti K."/>
            <person name="Morin E."/>
            <person name="Salamov A."/>
            <person name="Lipzen A."/>
            <person name="Mereny Z."/>
            <person name="Hegedus B."/>
            <person name="Baldrian P."/>
            <person name="Stursova M."/>
            <person name="Weitz H."/>
            <person name="Taylor A."/>
            <person name="Grigoriev I.V."/>
            <person name="Nagy L.G."/>
            <person name="Martin F."/>
            <person name="Kauserud H."/>
        </authorList>
    </citation>
    <scope>NUCLEOTIDE SEQUENCE</scope>
    <source>
        <strain evidence="2">CBHHK200</strain>
    </source>
</reference>
<accession>A0AAD6X3T4</accession>
<dbReference type="PROSITE" id="PS51257">
    <property type="entry name" value="PROKAR_LIPOPROTEIN"/>
    <property type="match status" value="1"/>
</dbReference>
<evidence type="ECO:0000313" key="2">
    <source>
        <dbReference type="EMBL" id="KAJ7035647.1"/>
    </source>
</evidence>
<name>A0AAD6X3T4_9AGAR</name>
<protein>
    <submittedName>
        <fullName evidence="2">Uncharacterized protein</fullName>
    </submittedName>
</protein>
<keyword evidence="1" id="KW-0472">Membrane</keyword>
<evidence type="ECO:0000313" key="3">
    <source>
        <dbReference type="Proteomes" id="UP001218188"/>
    </source>
</evidence>
<organism evidence="2 3">
    <name type="scientific">Mycena alexandri</name>
    <dbReference type="NCBI Taxonomy" id="1745969"/>
    <lineage>
        <taxon>Eukaryota</taxon>
        <taxon>Fungi</taxon>
        <taxon>Dikarya</taxon>
        <taxon>Basidiomycota</taxon>
        <taxon>Agaricomycotina</taxon>
        <taxon>Agaricomycetes</taxon>
        <taxon>Agaricomycetidae</taxon>
        <taxon>Agaricales</taxon>
        <taxon>Marasmiineae</taxon>
        <taxon>Mycenaceae</taxon>
        <taxon>Mycena</taxon>
    </lineage>
</organism>
<evidence type="ECO:0000256" key="1">
    <source>
        <dbReference type="SAM" id="Phobius"/>
    </source>
</evidence>